<dbReference type="InterPro" id="IPR027434">
    <property type="entry name" value="Homing_endonucl"/>
</dbReference>
<organism evidence="2">
    <name type="scientific">marine sediment metagenome</name>
    <dbReference type="NCBI Taxonomy" id="412755"/>
    <lineage>
        <taxon>unclassified sequences</taxon>
        <taxon>metagenomes</taxon>
        <taxon>ecological metagenomes</taxon>
    </lineage>
</organism>
<proteinExistence type="predicted"/>
<dbReference type="EMBL" id="LAZR01002131">
    <property type="protein sequence ID" value="KKN34071.1"/>
    <property type="molecule type" value="Genomic_DNA"/>
</dbReference>
<dbReference type="InterPro" id="IPR004042">
    <property type="entry name" value="Intein_endonuc_central"/>
</dbReference>
<dbReference type="Gene3D" id="3.10.28.10">
    <property type="entry name" value="Homing endonucleases"/>
    <property type="match status" value="2"/>
</dbReference>
<protein>
    <recommendedName>
        <fullName evidence="1">DOD-type homing endonuclease domain-containing protein</fullName>
    </recommendedName>
</protein>
<sequence length="291" mass="34552">MPSIIELNKKQVIKLYNECRSLRKVAKILETSITPIRRILYSNQIEMNTSRIYEIDETYFETINTEHKAYWLGFLYADGCVRIRKDTSHSLSFKQHKRDKDIFIKFNECLNSNYPFKPVKNTNVYQIEIGSKKLVKALISKGCMPRKSLILSFPEDTILPVNLQKHFIRGYFDGDGSISIVYQKRSKYPAPILNIAGTKSVMSFIKEILVREGMEGCQITPYMNKKAKNKLWYVILTRKKNILSFYHYIYRDASIFMERKNKKFNYLIDNKYLEYYWGTAQRNRDKRGRYI</sequence>
<dbReference type="InterPro" id="IPR004860">
    <property type="entry name" value="LAGLIDADG_dom"/>
</dbReference>
<name>A0A0F9SAP3_9ZZZZ</name>
<dbReference type="GO" id="GO:0004519">
    <property type="term" value="F:endonuclease activity"/>
    <property type="evidence" value="ECO:0007669"/>
    <property type="project" value="InterPro"/>
</dbReference>
<reference evidence="2" key="1">
    <citation type="journal article" date="2015" name="Nature">
        <title>Complex archaea that bridge the gap between prokaryotes and eukaryotes.</title>
        <authorList>
            <person name="Spang A."/>
            <person name="Saw J.H."/>
            <person name="Jorgensen S.L."/>
            <person name="Zaremba-Niedzwiedzka K."/>
            <person name="Martijn J."/>
            <person name="Lind A.E."/>
            <person name="van Eijk R."/>
            <person name="Schleper C."/>
            <person name="Guy L."/>
            <person name="Ettema T.J."/>
        </authorList>
    </citation>
    <scope>NUCLEOTIDE SEQUENCE</scope>
</reference>
<dbReference type="Pfam" id="PF14528">
    <property type="entry name" value="LAGLIDADG_3"/>
    <property type="match status" value="1"/>
</dbReference>
<dbReference type="AlphaFoldDB" id="A0A0F9SAP3"/>
<comment type="caution">
    <text evidence="2">The sequence shown here is derived from an EMBL/GenBank/DDBJ whole genome shotgun (WGS) entry which is preliminary data.</text>
</comment>
<gene>
    <name evidence="2" type="ORF">LCGC14_0797420</name>
</gene>
<evidence type="ECO:0000259" key="1">
    <source>
        <dbReference type="PROSITE" id="PS50819"/>
    </source>
</evidence>
<accession>A0A0F9SAP3</accession>
<dbReference type="PROSITE" id="PS50819">
    <property type="entry name" value="INTEIN_ENDONUCLEASE"/>
    <property type="match status" value="1"/>
</dbReference>
<evidence type="ECO:0000313" key="2">
    <source>
        <dbReference type="EMBL" id="KKN34071.1"/>
    </source>
</evidence>
<feature type="domain" description="DOD-type homing endonuclease" evidence="1">
    <location>
        <begin position="134"/>
        <end position="214"/>
    </location>
</feature>
<dbReference type="SUPFAM" id="SSF55608">
    <property type="entry name" value="Homing endonucleases"/>
    <property type="match status" value="2"/>
</dbReference>